<organism evidence="1 2">
    <name type="scientific">Xylaria bambusicola</name>
    <dbReference type="NCBI Taxonomy" id="326684"/>
    <lineage>
        <taxon>Eukaryota</taxon>
        <taxon>Fungi</taxon>
        <taxon>Dikarya</taxon>
        <taxon>Ascomycota</taxon>
        <taxon>Pezizomycotina</taxon>
        <taxon>Sordariomycetes</taxon>
        <taxon>Xylariomycetidae</taxon>
        <taxon>Xylariales</taxon>
        <taxon>Xylariaceae</taxon>
        <taxon>Xylaria</taxon>
    </lineage>
</organism>
<sequence>MFCHNRVHPWYPNCVTTGRWPVPNVSRPMCDHPSDLITIFFKDTGTALLPLLDPDGQMGMRAATSANHNTTFLGETLKVNWRVSTLKPDYVRAIWSGLELASMRLFVPSLPLLAGSRAAEVNVLSAKLNACTAFFLSEFLLPGRSQNEHEL</sequence>
<dbReference type="EMBL" id="JAWHQM010000026">
    <property type="protein sequence ID" value="KAK5632655.1"/>
    <property type="molecule type" value="Genomic_DNA"/>
</dbReference>
<reference evidence="1 2" key="1">
    <citation type="submission" date="2023-10" db="EMBL/GenBank/DDBJ databases">
        <title>Draft genome sequence of Xylaria bambusicola isolate GMP-LS, the root and basal stem rot pathogen of sugarcane in Indonesia.</title>
        <authorList>
            <person name="Selvaraj P."/>
            <person name="Muralishankar V."/>
            <person name="Muruganantham S."/>
            <person name="Sp S."/>
            <person name="Haryani S."/>
            <person name="Lau K.J.X."/>
            <person name="Naqvi N.I."/>
        </authorList>
    </citation>
    <scope>NUCLEOTIDE SEQUENCE [LARGE SCALE GENOMIC DNA]</scope>
    <source>
        <strain evidence="1">GMP-LS</strain>
    </source>
</reference>
<dbReference type="AlphaFoldDB" id="A0AAN7UHP5"/>
<keyword evidence="2" id="KW-1185">Reference proteome</keyword>
<gene>
    <name evidence="1" type="ORF">RRF57_008369</name>
</gene>
<accession>A0AAN7UHP5</accession>
<name>A0AAN7UHP5_9PEZI</name>
<protein>
    <submittedName>
        <fullName evidence="1">Uncharacterized protein</fullName>
    </submittedName>
</protein>
<dbReference type="Proteomes" id="UP001305414">
    <property type="component" value="Unassembled WGS sequence"/>
</dbReference>
<evidence type="ECO:0000313" key="2">
    <source>
        <dbReference type="Proteomes" id="UP001305414"/>
    </source>
</evidence>
<proteinExistence type="predicted"/>
<evidence type="ECO:0000313" key="1">
    <source>
        <dbReference type="EMBL" id="KAK5632655.1"/>
    </source>
</evidence>
<comment type="caution">
    <text evidence="1">The sequence shown here is derived from an EMBL/GenBank/DDBJ whole genome shotgun (WGS) entry which is preliminary data.</text>
</comment>